<dbReference type="PROSITE" id="PS00972">
    <property type="entry name" value="USP_1"/>
    <property type="match status" value="1"/>
</dbReference>
<feature type="compositionally biased region" description="Polar residues" evidence="8">
    <location>
        <begin position="516"/>
        <end position="546"/>
    </location>
</feature>
<sequence>MIVTFIPLNVQIFVASTAGLLIVLLLLSHARYIIGNLFGLIRNSFLYKLFSPFTFVINWLFSGVFAETELDILSENRNHLNEVGSEDGCLIYGLVNTGNSCFLNSVLQSLATSCYLDEYLSDMEERKNLFNCKDPVELPVSNALLNTCTVLNQKISRPKAFRPRLVVEALRSNRRVVNQEQQDAQELFQIISSALSSEEAKITSSVQPLFDVSFLKGSLAKQKTTSINPASHSVSLKNPFSGLLASRLACGQCGYTEAIRHFTFDNISLTLPHKRVCSLEDCLRSYIEIETLEDASCRRCSLKATLADYDSRIKQIGANPKSKKLKKLKQQRETVRSSLTSNIEAEMGDIKLIRSVPKISTKQVMIAKPPLTLCLHISRSVINPYGYIVKNGCQVMFPEYLDLSPFCTTGHLNTRPNLPLSLPDEENVNNYKYRLQAIIVHYGDHSYGHFIAYRRKPVSRNSPPSEGESLPPASDEWYLVSDDNVEPVPTDRVLGANPYMLLYEQVTKPRQEFHSESSSVKRTSTLTQESPQIVYNSPPFSLKTPSSQLKNMKACRKRSSVTLIQRNPVTA</sequence>
<evidence type="ECO:0000256" key="5">
    <source>
        <dbReference type="ARBA" id="ARBA00022801"/>
    </source>
</evidence>
<feature type="region of interest" description="Disordered" evidence="8">
    <location>
        <begin position="511"/>
        <end position="546"/>
    </location>
</feature>
<evidence type="ECO:0000313" key="11">
    <source>
        <dbReference type="EMBL" id="KAK9766971.1"/>
    </source>
</evidence>
<dbReference type="SUPFAM" id="SSF54001">
    <property type="entry name" value="Cysteine proteinases"/>
    <property type="match status" value="1"/>
</dbReference>
<keyword evidence="9" id="KW-0812">Transmembrane</keyword>
<gene>
    <name evidence="11" type="primary">UBP1_2</name>
    <name evidence="11" type="ORF">K7432_003563</name>
</gene>
<proteinExistence type="inferred from homology"/>
<feature type="transmembrane region" description="Helical" evidence="9">
    <location>
        <begin position="12"/>
        <end position="33"/>
    </location>
</feature>
<keyword evidence="3 7" id="KW-0645">Protease</keyword>
<evidence type="ECO:0000256" key="9">
    <source>
        <dbReference type="SAM" id="Phobius"/>
    </source>
</evidence>
<dbReference type="InterPro" id="IPR038765">
    <property type="entry name" value="Papain-like_cys_pep_sf"/>
</dbReference>
<keyword evidence="6 7" id="KW-0788">Thiol protease</keyword>
<organism evidence="11 12">
    <name type="scientific">Basidiobolus ranarum</name>
    <dbReference type="NCBI Taxonomy" id="34480"/>
    <lineage>
        <taxon>Eukaryota</taxon>
        <taxon>Fungi</taxon>
        <taxon>Fungi incertae sedis</taxon>
        <taxon>Zoopagomycota</taxon>
        <taxon>Entomophthoromycotina</taxon>
        <taxon>Basidiobolomycetes</taxon>
        <taxon>Basidiobolales</taxon>
        <taxon>Basidiobolaceae</taxon>
        <taxon>Basidiobolus</taxon>
    </lineage>
</organism>
<dbReference type="Gene3D" id="3.90.70.10">
    <property type="entry name" value="Cysteine proteinases"/>
    <property type="match status" value="1"/>
</dbReference>
<comment type="caution">
    <text evidence="11">The sequence shown here is derived from an EMBL/GenBank/DDBJ whole genome shotgun (WGS) entry which is preliminary data.</text>
</comment>
<dbReference type="GO" id="GO:0006508">
    <property type="term" value="P:proteolysis"/>
    <property type="evidence" value="ECO:0007669"/>
    <property type="project" value="UniProtKB-KW"/>
</dbReference>
<evidence type="ECO:0000256" key="6">
    <source>
        <dbReference type="ARBA" id="ARBA00022807"/>
    </source>
</evidence>
<protein>
    <recommendedName>
        <fullName evidence="7">Ubiquitin carboxyl-terminal hydrolase</fullName>
        <ecNumber evidence="7">3.4.19.12</ecNumber>
    </recommendedName>
</protein>
<dbReference type="InterPro" id="IPR018200">
    <property type="entry name" value="USP_CS"/>
</dbReference>
<dbReference type="Pfam" id="PF00443">
    <property type="entry name" value="UCH"/>
    <property type="match status" value="1"/>
</dbReference>
<dbReference type="EC" id="3.4.19.12" evidence="7"/>
<accession>A0ABR2WZR5</accession>
<feature type="domain" description="USP" evidence="10">
    <location>
        <begin position="92"/>
        <end position="506"/>
    </location>
</feature>
<dbReference type="PROSITE" id="PS00973">
    <property type="entry name" value="USP_2"/>
    <property type="match status" value="1"/>
</dbReference>
<dbReference type="PROSITE" id="PS50235">
    <property type="entry name" value="USP_3"/>
    <property type="match status" value="1"/>
</dbReference>
<comment type="catalytic activity">
    <reaction evidence="1 7">
        <text>Thiol-dependent hydrolysis of ester, thioester, amide, peptide and isopeptide bonds formed by the C-terminal Gly of ubiquitin (a 76-residue protein attached to proteins as an intracellular targeting signal).</text>
        <dbReference type="EC" id="3.4.19.12"/>
    </reaction>
</comment>
<evidence type="ECO:0000256" key="3">
    <source>
        <dbReference type="ARBA" id="ARBA00022670"/>
    </source>
</evidence>
<evidence type="ECO:0000256" key="4">
    <source>
        <dbReference type="ARBA" id="ARBA00022786"/>
    </source>
</evidence>
<evidence type="ECO:0000256" key="7">
    <source>
        <dbReference type="RuleBase" id="RU366025"/>
    </source>
</evidence>
<keyword evidence="4 7" id="KW-0833">Ubl conjugation pathway</keyword>
<dbReference type="InterPro" id="IPR050164">
    <property type="entry name" value="Peptidase_C19"/>
</dbReference>
<keyword evidence="9" id="KW-1133">Transmembrane helix</keyword>
<dbReference type="PANTHER" id="PTHR24006">
    <property type="entry name" value="UBIQUITIN CARBOXYL-TERMINAL HYDROLASE"/>
    <property type="match status" value="1"/>
</dbReference>
<dbReference type="PANTHER" id="PTHR24006:SF888">
    <property type="entry name" value="UBIQUITIN CARBOXYL-TERMINAL HYDROLASE 30"/>
    <property type="match status" value="1"/>
</dbReference>
<dbReference type="Proteomes" id="UP001479436">
    <property type="component" value="Unassembled WGS sequence"/>
</dbReference>
<feature type="transmembrane region" description="Helical" evidence="9">
    <location>
        <begin position="45"/>
        <end position="66"/>
    </location>
</feature>
<keyword evidence="12" id="KW-1185">Reference proteome</keyword>
<comment type="similarity">
    <text evidence="2 7">Belongs to the peptidase C19 family.</text>
</comment>
<evidence type="ECO:0000256" key="2">
    <source>
        <dbReference type="ARBA" id="ARBA00009085"/>
    </source>
</evidence>
<dbReference type="InterPro" id="IPR028889">
    <property type="entry name" value="USP"/>
</dbReference>
<evidence type="ECO:0000259" key="10">
    <source>
        <dbReference type="PROSITE" id="PS50235"/>
    </source>
</evidence>
<dbReference type="InterPro" id="IPR001394">
    <property type="entry name" value="Peptidase_C19_UCH"/>
</dbReference>
<dbReference type="CDD" id="cd02662">
    <property type="entry name" value="Peptidase_C19F"/>
    <property type="match status" value="1"/>
</dbReference>
<evidence type="ECO:0000313" key="12">
    <source>
        <dbReference type="Proteomes" id="UP001479436"/>
    </source>
</evidence>
<dbReference type="GO" id="GO:0004843">
    <property type="term" value="F:cysteine-type deubiquitinase activity"/>
    <property type="evidence" value="ECO:0007669"/>
    <property type="project" value="UniProtKB-EC"/>
</dbReference>
<evidence type="ECO:0000256" key="1">
    <source>
        <dbReference type="ARBA" id="ARBA00000707"/>
    </source>
</evidence>
<evidence type="ECO:0000256" key="8">
    <source>
        <dbReference type="SAM" id="MobiDB-lite"/>
    </source>
</evidence>
<name>A0ABR2WZR5_9FUNG</name>
<reference evidence="11 12" key="1">
    <citation type="submission" date="2023-04" db="EMBL/GenBank/DDBJ databases">
        <title>Genome of Basidiobolus ranarum AG-B5.</title>
        <authorList>
            <person name="Stajich J.E."/>
            <person name="Carter-House D."/>
            <person name="Gryganskyi A."/>
        </authorList>
    </citation>
    <scope>NUCLEOTIDE SEQUENCE [LARGE SCALE GENOMIC DNA]</scope>
    <source>
        <strain evidence="11 12">AG-B5</strain>
    </source>
</reference>
<keyword evidence="5 7" id="KW-0378">Hydrolase</keyword>
<keyword evidence="9" id="KW-0472">Membrane</keyword>
<dbReference type="EMBL" id="JASJQH010000110">
    <property type="protein sequence ID" value="KAK9766971.1"/>
    <property type="molecule type" value="Genomic_DNA"/>
</dbReference>